<evidence type="ECO:0000313" key="2">
    <source>
        <dbReference type="EMBL" id="MBK3497082.1"/>
    </source>
</evidence>
<feature type="chain" id="PRO_5047210942" evidence="1">
    <location>
        <begin position="32"/>
        <end position="217"/>
    </location>
</feature>
<accession>A0ABS1HDC8</accession>
<dbReference type="RefSeq" id="WP_200750385.1">
    <property type="nucleotide sequence ID" value="NZ_JAEOAH010000048.1"/>
</dbReference>
<gene>
    <name evidence="2" type="ORF">JFL43_20045</name>
</gene>
<feature type="signal peptide" evidence="1">
    <location>
        <begin position="1"/>
        <end position="31"/>
    </location>
</feature>
<evidence type="ECO:0000313" key="3">
    <source>
        <dbReference type="Proteomes" id="UP000618943"/>
    </source>
</evidence>
<organism evidence="2 3">
    <name type="scientific">Viridibacillus soli</name>
    <dbReference type="NCBI Taxonomy" id="2798301"/>
    <lineage>
        <taxon>Bacteria</taxon>
        <taxon>Bacillati</taxon>
        <taxon>Bacillota</taxon>
        <taxon>Bacilli</taxon>
        <taxon>Bacillales</taxon>
        <taxon>Caryophanaceae</taxon>
        <taxon>Viridibacillus</taxon>
    </lineage>
</organism>
<dbReference type="EMBL" id="JAEOAH010000048">
    <property type="protein sequence ID" value="MBK3497082.1"/>
    <property type="molecule type" value="Genomic_DNA"/>
</dbReference>
<evidence type="ECO:0000256" key="1">
    <source>
        <dbReference type="SAM" id="SignalP"/>
    </source>
</evidence>
<reference evidence="2 3" key="1">
    <citation type="submission" date="2020-12" db="EMBL/GenBank/DDBJ databases">
        <title>YIM B01967 draft genome.</title>
        <authorList>
            <person name="Yan X."/>
        </authorList>
    </citation>
    <scope>NUCLEOTIDE SEQUENCE [LARGE SCALE GENOMIC DNA]</scope>
    <source>
        <strain evidence="2 3">YIM B01967</strain>
    </source>
</reference>
<name>A0ABS1HDC8_9BACL</name>
<comment type="caution">
    <text evidence="2">The sequence shown here is derived from an EMBL/GenBank/DDBJ whole genome shotgun (WGS) entry which is preliminary data.</text>
</comment>
<keyword evidence="3" id="KW-1185">Reference proteome</keyword>
<sequence length="217" mass="23966">MKKVSRLRKIVSSVFSAVMIFGIFQMSSASAASADLTQQQKEEYYKQYVDIIKEVNSEQPDADLEVVSFNEITDWVNPDEFKGIAIERANMQFVDDVDNVLEPTKPTKGLTAFASGTVSATKSKGFNAKGTSVTLSVTGNFHTQYFELYKRQLFSGIKSVSSSTNRGTWTQSGYEFMSMDMGTTYAVTTSGILVLNDIKSTHHVSIEFYCTANGGVE</sequence>
<keyword evidence="1" id="KW-0732">Signal</keyword>
<dbReference type="Proteomes" id="UP000618943">
    <property type="component" value="Unassembled WGS sequence"/>
</dbReference>
<protein>
    <submittedName>
        <fullName evidence="2">Uncharacterized protein</fullName>
    </submittedName>
</protein>
<proteinExistence type="predicted"/>